<dbReference type="Proteomes" id="UP001307849">
    <property type="component" value="Unassembled WGS sequence"/>
</dbReference>
<accession>A0AAN8S232</accession>
<feature type="signal peptide" evidence="1">
    <location>
        <begin position="1"/>
        <end position="24"/>
    </location>
</feature>
<evidence type="ECO:0000313" key="2">
    <source>
        <dbReference type="EMBL" id="KAK6517141.1"/>
    </source>
</evidence>
<evidence type="ECO:0000313" key="3">
    <source>
        <dbReference type="Proteomes" id="UP001307849"/>
    </source>
</evidence>
<gene>
    <name evidence="2" type="ORF">TWF506_007017</name>
</gene>
<dbReference type="EMBL" id="JAVHJM010000003">
    <property type="protein sequence ID" value="KAK6517141.1"/>
    <property type="molecule type" value="Genomic_DNA"/>
</dbReference>
<comment type="caution">
    <text evidence="2">The sequence shown here is derived from an EMBL/GenBank/DDBJ whole genome shotgun (WGS) entry which is preliminary data.</text>
</comment>
<reference evidence="2 3" key="1">
    <citation type="submission" date="2019-10" db="EMBL/GenBank/DDBJ databases">
        <authorList>
            <person name="Palmer J.M."/>
        </authorList>
    </citation>
    <scope>NUCLEOTIDE SEQUENCE [LARGE SCALE GENOMIC DNA]</scope>
    <source>
        <strain evidence="2 3">TWF506</strain>
    </source>
</reference>
<keyword evidence="3" id="KW-1185">Reference proteome</keyword>
<name>A0AAN8S232_9PEZI</name>
<evidence type="ECO:0000256" key="1">
    <source>
        <dbReference type="SAM" id="SignalP"/>
    </source>
</evidence>
<keyword evidence="1" id="KW-0732">Signal</keyword>
<feature type="chain" id="PRO_5042985336" evidence="1">
    <location>
        <begin position="25"/>
        <end position="318"/>
    </location>
</feature>
<dbReference type="AlphaFoldDB" id="A0AAN8S232"/>
<sequence>MVCISKSILLWISIVGLAFNPAAAEPLGEDLVNFQDLALPLGNALGLTNYAGLVWGGIKAFKPSGFSVGTLLGANKAFAILSGAGPSNGGLSGTITSTSGPISLKSVRLICCQSTDPTQCDQPVPCAISIIGKNAQGKKIFEKSFTATPAGIAGREIAIGDIFQQAIIVTNGLTGAANSLEKATTIVIEAVPIGGGSFGRRGLFGIPVILPISLPTGTDLSGLAKAPTGLPTLLLPTGVLPTGAPKLPGGVAAPARAPAAGALSVPRPNPTFSIPIPPMPWPFDRAKTDSILKPKLQNNAAGTNGLVFTTRIYELAFN</sequence>
<proteinExistence type="predicted"/>
<protein>
    <submittedName>
        <fullName evidence="2">Uncharacterized protein</fullName>
    </submittedName>
</protein>
<organism evidence="2 3">
    <name type="scientific">Arthrobotrys conoides</name>
    <dbReference type="NCBI Taxonomy" id="74498"/>
    <lineage>
        <taxon>Eukaryota</taxon>
        <taxon>Fungi</taxon>
        <taxon>Dikarya</taxon>
        <taxon>Ascomycota</taxon>
        <taxon>Pezizomycotina</taxon>
        <taxon>Orbiliomycetes</taxon>
        <taxon>Orbiliales</taxon>
        <taxon>Orbiliaceae</taxon>
        <taxon>Arthrobotrys</taxon>
    </lineage>
</organism>